<evidence type="ECO:0000256" key="15">
    <source>
        <dbReference type="ARBA" id="ARBA00023185"/>
    </source>
</evidence>
<keyword evidence="21" id="KW-1185">Reference proteome</keyword>
<dbReference type="CDD" id="cd13901">
    <property type="entry name" value="CuRO_3_MaLCC_like"/>
    <property type="match status" value="1"/>
</dbReference>
<dbReference type="AlphaFoldDB" id="A0A2J6TJA1"/>
<evidence type="ECO:0000256" key="13">
    <source>
        <dbReference type="ARBA" id="ARBA00023157"/>
    </source>
</evidence>
<organism evidence="20 21">
    <name type="scientific">Hyaloscypha bicolor E</name>
    <dbReference type="NCBI Taxonomy" id="1095630"/>
    <lineage>
        <taxon>Eukaryota</taxon>
        <taxon>Fungi</taxon>
        <taxon>Dikarya</taxon>
        <taxon>Ascomycota</taxon>
        <taxon>Pezizomycotina</taxon>
        <taxon>Leotiomycetes</taxon>
        <taxon>Helotiales</taxon>
        <taxon>Hyaloscyphaceae</taxon>
        <taxon>Hyaloscypha</taxon>
        <taxon>Hyaloscypha bicolor</taxon>
    </lineage>
</organism>
<dbReference type="PANTHER" id="PTHR11709">
    <property type="entry name" value="MULTI-COPPER OXIDASE"/>
    <property type="match status" value="1"/>
</dbReference>
<dbReference type="GO" id="GO:0005507">
    <property type="term" value="F:copper ion binding"/>
    <property type="evidence" value="ECO:0007669"/>
    <property type="project" value="InterPro"/>
</dbReference>
<accession>A0A2J6TJA1</accession>
<dbReference type="GO" id="GO:0046274">
    <property type="term" value="P:lignin catabolic process"/>
    <property type="evidence" value="ECO:0007669"/>
    <property type="project" value="UniProtKB-KW"/>
</dbReference>
<reference evidence="20 21" key="1">
    <citation type="submission" date="2016-04" db="EMBL/GenBank/DDBJ databases">
        <title>A degradative enzymes factory behind the ericoid mycorrhizal symbiosis.</title>
        <authorList>
            <consortium name="DOE Joint Genome Institute"/>
            <person name="Martino E."/>
            <person name="Morin E."/>
            <person name="Grelet G."/>
            <person name="Kuo A."/>
            <person name="Kohler A."/>
            <person name="Daghino S."/>
            <person name="Barry K."/>
            <person name="Choi C."/>
            <person name="Cichocki N."/>
            <person name="Clum A."/>
            <person name="Copeland A."/>
            <person name="Hainaut M."/>
            <person name="Haridas S."/>
            <person name="Labutti K."/>
            <person name="Lindquist E."/>
            <person name="Lipzen A."/>
            <person name="Khouja H.-R."/>
            <person name="Murat C."/>
            <person name="Ohm R."/>
            <person name="Olson A."/>
            <person name="Spatafora J."/>
            <person name="Veneault-Fourrey C."/>
            <person name="Henrissat B."/>
            <person name="Grigoriev I."/>
            <person name="Martin F."/>
            <person name="Perotto S."/>
        </authorList>
    </citation>
    <scope>NUCLEOTIDE SEQUENCE [LARGE SCALE GENOMIC DNA]</scope>
    <source>
        <strain evidence="20 21">E</strain>
    </source>
</reference>
<dbReference type="Gene3D" id="2.60.40.420">
    <property type="entry name" value="Cupredoxins - blue copper proteins"/>
    <property type="match status" value="3"/>
</dbReference>
<dbReference type="EC" id="1.10.3.2" evidence="6"/>
<keyword evidence="7" id="KW-0964">Secreted</keyword>
<feature type="signal peptide" evidence="16">
    <location>
        <begin position="1"/>
        <end position="18"/>
    </location>
</feature>
<dbReference type="GO" id="GO:0005576">
    <property type="term" value="C:extracellular region"/>
    <property type="evidence" value="ECO:0007669"/>
    <property type="project" value="UniProtKB-SubCell"/>
</dbReference>
<dbReference type="InParanoid" id="A0A2J6TJA1"/>
<feature type="domain" description="Plastocyanin-like" evidence="17">
    <location>
        <begin position="195"/>
        <end position="341"/>
    </location>
</feature>
<keyword evidence="9 16" id="KW-0732">Signal</keyword>
<comment type="subcellular location">
    <subcellularLocation>
        <location evidence="4">Secreted</location>
    </subcellularLocation>
</comment>
<evidence type="ECO:0000256" key="12">
    <source>
        <dbReference type="ARBA" id="ARBA00023008"/>
    </source>
</evidence>
<dbReference type="InterPro" id="IPR008972">
    <property type="entry name" value="Cupredoxin"/>
</dbReference>
<evidence type="ECO:0000256" key="1">
    <source>
        <dbReference type="ARBA" id="ARBA00000349"/>
    </source>
</evidence>
<dbReference type="SUPFAM" id="SSF49503">
    <property type="entry name" value="Cupredoxins"/>
    <property type="match status" value="3"/>
</dbReference>
<evidence type="ECO:0000256" key="16">
    <source>
        <dbReference type="SAM" id="SignalP"/>
    </source>
</evidence>
<keyword evidence="10" id="KW-0677">Repeat</keyword>
<dbReference type="STRING" id="1095630.A0A2J6TJA1"/>
<keyword evidence="14" id="KW-0325">Glycoprotein</keyword>
<dbReference type="PANTHER" id="PTHR11709:SF502">
    <property type="entry name" value="MULTICOPPER OXIDASE"/>
    <property type="match status" value="1"/>
</dbReference>
<name>A0A2J6TJA1_9HELO</name>
<evidence type="ECO:0000256" key="2">
    <source>
        <dbReference type="ARBA" id="ARBA00001935"/>
    </source>
</evidence>
<dbReference type="FunFam" id="2.60.40.420:FF:000038">
    <property type="entry name" value="Extracellular dihydrogeodin oxidase/laccase"/>
    <property type="match status" value="1"/>
</dbReference>
<sequence>MHFPSLLAGLVACPIVFAAPKPVSHSNTLSKRCTNSASDRSCWGDYDTSTNYYTTVPDTGVTREYWFDVQNGTASPDGIERVVLTVNGTVPGPTIIADWGDTVVVHVSNSMSNNGTGIHFHGVRQNYTNQMDGVPSITQCPIAPGDSFTYTWRATQYGSSWYHSHFSVQAWDGVFGGITINGPATADYDEDLGNLFLNDWSHETADVLALQAAASGPPTMPNCLINGTNVYTDTTTEVETGSRFEQTFVAGTKYRIRLVNGAADTHFRFTIDNHTMEVIAMDFVPIVPYNATDISIGMGQRYDIIVTASETSGDYWMRAIPQESCSDNDNVDNILGIVRYDSTSTADPTTTAYTTTDSCDDEAIASLVPYLSYDVSSTYDVENDEEVSLAIATGGVLWEMAGTSFVSEWNYPTVLQVAESNDTWSTDQHVVQLATADQWVYFVIETTFAQAHPIHLHGHDFWVLASGTGTYSTSTTLTTTNSPRRDVAMLPASGFLVIAMYTDNPGAWLMHCHIAWHTAEGFALQLLERESEMTALMDVTSINSTCANWDTYQTDDDVVQDDSGV</sequence>
<keyword evidence="8" id="KW-0479">Metal-binding</keyword>
<dbReference type="Pfam" id="PF07732">
    <property type="entry name" value="Cu-oxidase_3"/>
    <property type="match status" value="1"/>
</dbReference>
<evidence type="ECO:0000256" key="11">
    <source>
        <dbReference type="ARBA" id="ARBA00023002"/>
    </source>
</evidence>
<evidence type="ECO:0000256" key="3">
    <source>
        <dbReference type="ARBA" id="ARBA00002075"/>
    </source>
</evidence>
<dbReference type="InterPro" id="IPR001117">
    <property type="entry name" value="Cu-oxidase_2nd"/>
</dbReference>
<dbReference type="EMBL" id="KZ613782">
    <property type="protein sequence ID" value="PMD63091.1"/>
    <property type="molecule type" value="Genomic_DNA"/>
</dbReference>
<evidence type="ECO:0000313" key="21">
    <source>
        <dbReference type="Proteomes" id="UP000235371"/>
    </source>
</evidence>
<keyword evidence="15" id="KW-0439">Lignin degradation</keyword>
<keyword evidence="11" id="KW-0560">Oxidoreductase</keyword>
<evidence type="ECO:0000256" key="10">
    <source>
        <dbReference type="ARBA" id="ARBA00022737"/>
    </source>
</evidence>
<dbReference type="CDD" id="cd13854">
    <property type="entry name" value="CuRO_1_MaLCC_like"/>
    <property type="match status" value="1"/>
</dbReference>
<dbReference type="Pfam" id="PF00394">
    <property type="entry name" value="Cu-oxidase"/>
    <property type="match status" value="1"/>
</dbReference>
<dbReference type="RefSeq" id="XP_024739995.1">
    <property type="nucleotide sequence ID" value="XM_024874298.1"/>
</dbReference>
<dbReference type="OrthoDB" id="2121828at2759"/>
<keyword evidence="12" id="KW-0186">Copper</keyword>
<dbReference type="Proteomes" id="UP000235371">
    <property type="component" value="Unassembled WGS sequence"/>
</dbReference>
<proteinExistence type="inferred from homology"/>
<comment type="cofactor">
    <cofactor evidence="2">
        <name>Cu cation</name>
        <dbReference type="ChEBI" id="CHEBI:23378"/>
    </cofactor>
</comment>
<dbReference type="CDD" id="cd13880">
    <property type="entry name" value="CuRO_2_MaLCC_like"/>
    <property type="match status" value="1"/>
</dbReference>
<comment type="catalytic activity">
    <reaction evidence="1">
        <text>4 hydroquinone + O2 = 4 benzosemiquinone + 2 H2O</text>
        <dbReference type="Rhea" id="RHEA:11276"/>
        <dbReference type="ChEBI" id="CHEBI:15377"/>
        <dbReference type="ChEBI" id="CHEBI:15379"/>
        <dbReference type="ChEBI" id="CHEBI:17594"/>
        <dbReference type="ChEBI" id="CHEBI:17977"/>
        <dbReference type="EC" id="1.10.3.2"/>
    </reaction>
</comment>
<evidence type="ECO:0000256" key="8">
    <source>
        <dbReference type="ARBA" id="ARBA00022723"/>
    </source>
</evidence>
<dbReference type="FunFam" id="2.60.40.420:FF:000021">
    <property type="entry name" value="Extracellular dihydrogeodin oxidase/laccase"/>
    <property type="match status" value="1"/>
</dbReference>
<dbReference type="InterPro" id="IPR045087">
    <property type="entry name" value="Cu-oxidase_fam"/>
</dbReference>
<dbReference type="GO" id="GO:0052716">
    <property type="term" value="F:hydroquinone:oxygen oxidoreductase activity"/>
    <property type="evidence" value="ECO:0007669"/>
    <property type="project" value="UniProtKB-EC"/>
</dbReference>
<feature type="domain" description="Plastocyanin-like" evidence="19">
    <location>
        <begin position="69"/>
        <end position="183"/>
    </location>
</feature>
<comment type="function">
    <text evidence="3">Lignin degradation and detoxification of lignin-derived products.</text>
</comment>
<dbReference type="GeneID" id="36582378"/>
<evidence type="ECO:0000259" key="17">
    <source>
        <dbReference type="Pfam" id="PF00394"/>
    </source>
</evidence>
<dbReference type="InterPro" id="IPR011706">
    <property type="entry name" value="Cu-oxidase_C"/>
</dbReference>
<feature type="chain" id="PRO_5014375185" description="laccase" evidence="16">
    <location>
        <begin position="19"/>
        <end position="565"/>
    </location>
</feature>
<dbReference type="Pfam" id="PF07731">
    <property type="entry name" value="Cu-oxidase_2"/>
    <property type="match status" value="1"/>
</dbReference>
<protein>
    <recommendedName>
        <fullName evidence="6">laccase</fullName>
        <ecNumber evidence="6">1.10.3.2</ecNumber>
    </recommendedName>
</protein>
<evidence type="ECO:0000259" key="18">
    <source>
        <dbReference type="Pfam" id="PF07731"/>
    </source>
</evidence>
<evidence type="ECO:0000256" key="4">
    <source>
        <dbReference type="ARBA" id="ARBA00004613"/>
    </source>
</evidence>
<evidence type="ECO:0000256" key="14">
    <source>
        <dbReference type="ARBA" id="ARBA00023180"/>
    </source>
</evidence>
<evidence type="ECO:0000313" key="20">
    <source>
        <dbReference type="EMBL" id="PMD63091.1"/>
    </source>
</evidence>
<evidence type="ECO:0000259" key="19">
    <source>
        <dbReference type="Pfam" id="PF07732"/>
    </source>
</evidence>
<gene>
    <name evidence="20" type="ORF">K444DRAFT_523576</name>
</gene>
<dbReference type="InterPro" id="IPR011707">
    <property type="entry name" value="Cu-oxidase-like_N"/>
</dbReference>
<evidence type="ECO:0000256" key="9">
    <source>
        <dbReference type="ARBA" id="ARBA00022729"/>
    </source>
</evidence>
<dbReference type="FunFam" id="2.60.40.420:FF:000046">
    <property type="entry name" value="Multicopper oxidase"/>
    <property type="match status" value="1"/>
</dbReference>
<comment type="similarity">
    <text evidence="5">Belongs to the multicopper oxidase family.</text>
</comment>
<evidence type="ECO:0000256" key="7">
    <source>
        <dbReference type="ARBA" id="ARBA00022525"/>
    </source>
</evidence>
<feature type="domain" description="Plastocyanin-like" evidence="18">
    <location>
        <begin position="415"/>
        <end position="530"/>
    </location>
</feature>
<evidence type="ECO:0000256" key="5">
    <source>
        <dbReference type="ARBA" id="ARBA00010609"/>
    </source>
</evidence>
<keyword evidence="13" id="KW-1015">Disulfide bond</keyword>
<evidence type="ECO:0000256" key="6">
    <source>
        <dbReference type="ARBA" id="ARBA00012297"/>
    </source>
</evidence>